<dbReference type="RefSeq" id="WP_096328710.1">
    <property type="nucleotide sequence ID" value="NZ_FOMX01000019.1"/>
</dbReference>
<dbReference type="GO" id="GO:0003723">
    <property type="term" value="F:RNA binding"/>
    <property type="evidence" value="ECO:0007669"/>
    <property type="project" value="InterPro"/>
</dbReference>
<keyword evidence="5" id="KW-0949">S-adenosyl-L-methionine</keyword>
<dbReference type="InterPro" id="IPR029063">
    <property type="entry name" value="SAM-dependent_MTases_sf"/>
</dbReference>
<dbReference type="PANTHER" id="PTHR42873">
    <property type="entry name" value="RIBOSOMAL RNA LARGE SUBUNIT METHYLTRANSFERASE"/>
    <property type="match status" value="1"/>
</dbReference>
<evidence type="ECO:0000256" key="1">
    <source>
        <dbReference type="ARBA" id="ARBA00004496"/>
    </source>
</evidence>
<dbReference type="GO" id="GO:0032259">
    <property type="term" value="P:methylation"/>
    <property type="evidence" value="ECO:0007669"/>
    <property type="project" value="UniProtKB-KW"/>
</dbReference>
<dbReference type="Proteomes" id="UP000199400">
    <property type="component" value="Unassembled WGS sequence"/>
</dbReference>
<dbReference type="AlphaFoldDB" id="A0A1I2DDL6"/>
<dbReference type="InterPro" id="IPR036974">
    <property type="entry name" value="PUA_sf"/>
</dbReference>
<evidence type="ECO:0000313" key="10">
    <source>
        <dbReference type="Proteomes" id="UP000199400"/>
    </source>
</evidence>
<name>A0A1I2DDL6_9BACT</name>
<proteinExistence type="inferred from homology"/>
<dbReference type="CDD" id="cd02440">
    <property type="entry name" value="AdoMet_MTases"/>
    <property type="match status" value="1"/>
</dbReference>
<dbReference type="SUPFAM" id="SSF53335">
    <property type="entry name" value="S-adenosyl-L-methionine-dependent methyltransferases"/>
    <property type="match status" value="1"/>
</dbReference>
<evidence type="ECO:0000256" key="3">
    <source>
        <dbReference type="ARBA" id="ARBA00022603"/>
    </source>
</evidence>
<dbReference type="GO" id="GO:0008168">
    <property type="term" value="F:methyltransferase activity"/>
    <property type="evidence" value="ECO:0007669"/>
    <property type="project" value="UniProtKB-KW"/>
</dbReference>
<dbReference type="Pfam" id="PF17785">
    <property type="entry name" value="PUA_3"/>
    <property type="match status" value="1"/>
</dbReference>
<sequence length="394" mass="42985">MPAVLVPDRLTRHVAAGHPWLYVDAVPEVVGARTGDFVTLLGQGRRPIGHALFDADSPIALRVLGTRKDEQPGPALWRRRIEAAWRLRQTTLDLSATDAFRVLHGEGDRLPGVVVDLYADCAVLKLDTPAWLPHLGDLTEAIVDVVRPRTLWFKGLSGQRGGDDVPAAQRPRVLAGEAPPEQVAICEHGMRMQVDVRRGQKTGMFLDQRENRRLIRQVARGRETLNLFSYTGGFSLAAALGGAPRVTSVDLARNAVDAARDNFALNDLDPAAHAFVAADAFAFLDDTAGATYDLVIVDPPSFAPNHKAVRAAEAAYARLNASALRQVRPGGLLAAASCSSHVPMDMFLKILSEAARQARRPLRLLEVRHEPPDHPTPLHFPEGRYLKFVLALAE</sequence>
<dbReference type="Gene3D" id="3.30.750.80">
    <property type="entry name" value="RNA methyltransferase domain (HRMD) like"/>
    <property type="match status" value="1"/>
</dbReference>
<dbReference type="Gene3D" id="2.30.130.10">
    <property type="entry name" value="PUA domain"/>
    <property type="match status" value="1"/>
</dbReference>
<feature type="domain" description="RlmI-like PUA" evidence="8">
    <location>
        <begin position="11"/>
        <end position="64"/>
    </location>
</feature>
<reference evidence="10" key="1">
    <citation type="submission" date="2016-10" db="EMBL/GenBank/DDBJ databases">
        <authorList>
            <person name="Varghese N."/>
            <person name="Submissions S."/>
        </authorList>
    </citation>
    <scope>NUCLEOTIDE SEQUENCE [LARGE SCALE GENOMIC DNA]</scope>
    <source>
        <strain evidence="10">ATCC 25963</strain>
    </source>
</reference>
<dbReference type="InterPro" id="IPR015947">
    <property type="entry name" value="PUA-like_sf"/>
</dbReference>
<keyword evidence="2" id="KW-0963">Cytoplasm</keyword>
<keyword evidence="3 9" id="KW-0489">Methyltransferase</keyword>
<evidence type="ECO:0000256" key="4">
    <source>
        <dbReference type="ARBA" id="ARBA00022679"/>
    </source>
</evidence>
<evidence type="ECO:0000259" key="8">
    <source>
        <dbReference type="Pfam" id="PF17785"/>
    </source>
</evidence>
<evidence type="ECO:0000313" key="9">
    <source>
        <dbReference type="EMBL" id="SFE78050.1"/>
    </source>
</evidence>
<accession>A0A1I2DDL6</accession>
<feature type="domain" description="S-adenosylmethionine-dependent methyltransferase" evidence="7">
    <location>
        <begin position="174"/>
        <end position="375"/>
    </location>
</feature>
<dbReference type="Pfam" id="PF10672">
    <property type="entry name" value="Methyltrans_SAM"/>
    <property type="match status" value="1"/>
</dbReference>
<organism evidence="9 10">
    <name type="scientific">Nannocystis exedens</name>
    <dbReference type="NCBI Taxonomy" id="54"/>
    <lineage>
        <taxon>Bacteria</taxon>
        <taxon>Pseudomonadati</taxon>
        <taxon>Myxococcota</taxon>
        <taxon>Polyangia</taxon>
        <taxon>Nannocystales</taxon>
        <taxon>Nannocystaceae</taxon>
        <taxon>Nannocystis</taxon>
    </lineage>
</organism>
<dbReference type="Gene3D" id="3.40.50.150">
    <property type="entry name" value="Vaccinia Virus protein VP39"/>
    <property type="match status" value="1"/>
</dbReference>
<comment type="subcellular location">
    <subcellularLocation>
        <location evidence="1">Cytoplasm</location>
    </subcellularLocation>
</comment>
<gene>
    <name evidence="9" type="ORF">SAMN02745121_05515</name>
</gene>
<dbReference type="InterPro" id="IPR041532">
    <property type="entry name" value="RlmI-like_PUA"/>
</dbReference>
<protein>
    <submittedName>
        <fullName evidence="9">23S rRNA (Cytosine1962-C5)-methyltransferase</fullName>
    </submittedName>
</protein>
<keyword evidence="10" id="KW-1185">Reference proteome</keyword>
<dbReference type="InterPro" id="IPR019614">
    <property type="entry name" value="SAM-dep_methyl-trfase"/>
</dbReference>
<dbReference type="GO" id="GO:0005737">
    <property type="term" value="C:cytoplasm"/>
    <property type="evidence" value="ECO:0007669"/>
    <property type="project" value="UniProtKB-SubCell"/>
</dbReference>
<dbReference type="CDD" id="cd11572">
    <property type="entry name" value="RlmI_M_like"/>
    <property type="match status" value="1"/>
</dbReference>
<comment type="similarity">
    <text evidence="6">Belongs to the methyltransferase superfamily. RlmI family.</text>
</comment>
<keyword evidence="4 9" id="KW-0808">Transferase</keyword>
<dbReference type="EMBL" id="FOMX01000019">
    <property type="protein sequence ID" value="SFE78050.1"/>
    <property type="molecule type" value="Genomic_DNA"/>
</dbReference>
<dbReference type="SUPFAM" id="SSF88697">
    <property type="entry name" value="PUA domain-like"/>
    <property type="match status" value="1"/>
</dbReference>
<dbReference type="OrthoDB" id="9805492at2"/>
<evidence type="ECO:0000256" key="5">
    <source>
        <dbReference type="ARBA" id="ARBA00022691"/>
    </source>
</evidence>
<evidence type="ECO:0000259" key="7">
    <source>
        <dbReference type="Pfam" id="PF10672"/>
    </source>
</evidence>
<evidence type="ECO:0000256" key="2">
    <source>
        <dbReference type="ARBA" id="ARBA00022490"/>
    </source>
</evidence>
<dbReference type="PANTHER" id="PTHR42873:SF1">
    <property type="entry name" value="S-ADENOSYLMETHIONINE-DEPENDENT METHYLTRANSFERASE DOMAIN-CONTAINING PROTEIN"/>
    <property type="match status" value="1"/>
</dbReference>
<evidence type="ECO:0000256" key="6">
    <source>
        <dbReference type="ARBA" id="ARBA00038091"/>
    </source>
</evidence>